<evidence type="ECO:0000313" key="2">
    <source>
        <dbReference type="Proteomes" id="UP000827976"/>
    </source>
</evidence>
<gene>
    <name evidence="1" type="ORF">IHE45_08G075400</name>
</gene>
<reference evidence="2" key="1">
    <citation type="journal article" date="2022" name="Nat. Commun.">
        <title>Chromosome evolution and the genetic basis of agronomically important traits in greater yam.</title>
        <authorList>
            <person name="Bredeson J.V."/>
            <person name="Lyons J.B."/>
            <person name="Oniyinde I.O."/>
            <person name="Okereke N.R."/>
            <person name="Kolade O."/>
            <person name="Nnabue I."/>
            <person name="Nwadili C.O."/>
            <person name="Hribova E."/>
            <person name="Parker M."/>
            <person name="Nwogha J."/>
            <person name="Shu S."/>
            <person name="Carlson J."/>
            <person name="Kariba R."/>
            <person name="Muthemba S."/>
            <person name="Knop K."/>
            <person name="Barton G.J."/>
            <person name="Sherwood A.V."/>
            <person name="Lopez-Montes A."/>
            <person name="Asiedu R."/>
            <person name="Jamnadass R."/>
            <person name="Muchugi A."/>
            <person name="Goodstein D."/>
            <person name="Egesi C.N."/>
            <person name="Featherston J."/>
            <person name="Asfaw A."/>
            <person name="Simpson G.G."/>
            <person name="Dolezel J."/>
            <person name="Hendre P.S."/>
            <person name="Van Deynze A."/>
            <person name="Kumar P.L."/>
            <person name="Obidiegwu J.E."/>
            <person name="Bhattacharjee R."/>
            <person name="Rokhsar D.S."/>
        </authorList>
    </citation>
    <scope>NUCLEOTIDE SEQUENCE [LARGE SCALE GENOMIC DNA]</scope>
    <source>
        <strain evidence="2">cv. TDa95/00328</strain>
    </source>
</reference>
<protein>
    <submittedName>
        <fullName evidence="1">PC-Esterase protein</fullName>
    </submittedName>
</protein>
<name>A0ACB7VK56_DIOAL</name>
<evidence type="ECO:0000313" key="1">
    <source>
        <dbReference type="EMBL" id="KAH7674471.1"/>
    </source>
</evidence>
<accession>A0ACB7VK56</accession>
<proteinExistence type="predicted"/>
<dbReference type="Proteomes" id="UP000827976">
    <property type="component" value="Chromosome 8"/>
</dbReference>
<comment type="caution">
    <text evidence="1">The sequence shown here is derived from an EMBL/GenBank/DDBJ whole genome shotgun (WGS) entry which is preliminary data.</text>
</comment>
<keyword evidence="2" id="KW-1185">Reference proteome</keyword>
<sequence>MNSAKHDTTGPGHTYISNPNRSGVFLWILLISSSFTLFFIFIFPFLAKPKQVMISESPLLKQSKDINSHATCDLFTGKWVREIRGPSYDNRTCPTMLESRNCEKYGKDQDFLNWRWKPHGCDLPRFDAGEFLRMVKGKTMFFVGDSLARNHVESLLCLLSQVEKPVNVYKDKEDTSNIWYFNSSNFTIKSNFIKFLVQATERTINGTKTGVFDIHMDKVDTEWANKLHKTHYIVISTSHWFFRKNYFYENGKLIGCTFCSETNLKEINFITVIKKATRTALEFIKNSTEEHHFEFKTLTLLRTYSPAHFEGGAWNDGGYCNRTRPLKAEEMMGVGDMELRNGQVEELEKVKKGEGEFGVVDVTESMMVRADGHPGKHWNDEWMKGFKDCVHWCLPGAVDVWNDMMLQVMKRFSSY</sequence>
<dbReference type="EMBL" id="CM037018">
    <property type="protein sequence ID" value="KAH7674471.1"/>
    <property type="molecule type" value="Genomic_DNA"/>
</dbReference>
<organism evidence="1 2">
    <name type="scientific">Dioscorea alata</name>
    <name type="common">Purple yam</name>
    <dbReference type="NCBI Taxonomy" id="55571"/>
    <lineage>
        <taxon>Eukaryota</taxon>
        <taxon>Viridiplantae</taxon>
        <taxon>Streptophyta</taxon>
        <taxon>Embryophyta</taxon>
        <taxon>Tracheophyta</taxon>
        <taxon>Spermatophyta</taxon>
        <taxon>Magnoliopsida</taxon>
        <taxon>Liliopsida</taxon>
        <taxon>Dioscoreales</taxon>
        <taxon>Dioscoreaceae</taxon>
        <taxon>Dioscorea</taxon>
    </lineage>
</organism>